<dbReference type="PROSITE" id="PS50076">
    <property type="entry name" value="DNAJ_2"/>
    <property type="match status" value="1"/>
</dbReference>
<name>A0A2P6PSW7_ROSCH</name>
<dbReference type="SUPFAM" id="SSF54928">
    <property type="entry name" value="RNA-binding domain, RBD"/>
    <property type="match status" value="1"/>
</dbReference>
<dbReference type="InterPro" id="IPR036869">
    <property type="entry name" value="J_dom_sf"/>
</dbReference>
<dbReference type="PRINTS" id="PR00625">
    <property type="entry name" value="JDOMAIN"/>
</dbReference>
<proteinExistence type="predicted"/>
<dbReference type="InterPro" id="IPR000504">
    <property type="entry name" value="RRM_dom"/>
</dbReference>
<keyword evidence="6" id="KW-1185">Reference proteome</keyword>
<dbReference type="CDD" id="cd12429">
    <property type="entry name" value="RRM_DNAJC17"/>
    <property type="match status" value="1"/>
</dbReference>
<dbReference type="Gene3D" id="3.30.70.330">
    <property type="match status" value="1"/>
</dbReference>
<protein>
    <submittedName>
        <fullName evidence="5">Putative DnaJ domain, nucleotide-binding alpha-beta plait domain, DNAJC17, RNA recognition</fullName>
    </submittedName>
</protein>
<dbReference type="PROSITE" id="PS50102">
    <property type="entry name" value="RRM"/>
    <property type="match status" value="1"/>
</dbReference>
<feature type="domain" description="RRM" evidence="4">
    <location>
        <begin position="174"/>
        <end position="245"/>
    </location>
</feature>
<reference evidence="5 6" key="1">
    <citation type="journal article" date="2018" name="Nat. Genet.">
        <title>The Rosa genome provides new insights in the design of modern roses.</title>
        <authorList>
            <person name="Bendahmane M."/>
        </authorList>
    </citation>
    <scope>NUCLEOTIDE SEQUENCE [LARGE SCALE GENOMIC DNA]</scope>
    <source>
        <strain evidence="6">cv. Old Blush</strain>
    </source>
</reference>
<dbReference type="InterPro" id="IPR018253">
    <property type="entry name" value="DnaJ_domain_CS"/>
</dbReference>
<evidence type="ECO:0000313" key="5">
    <source>
        <dbReference type="EMBL" id="PRQ25012.1"/>
    </source>
</evidence>
<dbReference type="InterPro" id="IPR001623">
    <property type="entry name" value="DnaJ_domain"/>
</dbReference>
<organism evidence="5 6">
    <name type="scientific">Rosa chinensis</name>
    <name type="common">China rose</name>
    <dbReference type="NCBI Taxonomy" id="74649"/>
    <lineage>
        <taxon>Eukaryota</taxon>
        <taxon>Viridiplantae</taxon>
        <taxon>Streptophyta</taxon>
        <taxon>Embryophyta</taxon>
        <taxon>Tracheophyta</taxon>
        <taxon>Spermatophyta</taxon>
        <taxon>Magnoliopsida</taxon>
        <taxon>eudicotyledons</taxon>
        <taxon>Gunneridae</taxon>
        <taxon>Pentapetalae</taxon>
        <taxon>rosids</taxon>
        <taxon>fabids</taxon>
        <taxon>Rosales</taxon>
        <taxon>Rosaceae</taxon>
        <taxon>Rosoideae</taxon>
        <taxon>Rosoideae incertae sedis</taxon>
        <taxon>Rosa</taxon>
    </lineage>
</organism>
<gene>
    <name evidence="5" type="ORF">RchiOBHm_Chr6g0278841</name>
</gene>
<dbReference type="CDD" id="cd06257">
    <property type="entry name" value="DnaJ"/>
    <property type="match status" value="1"/>
</dbReference>
<dbReference type="InterPro" id="IPR034254">
    <property type="entry name" value="DNAJC17_RRM"/>
</dbReference>
<comment type="caution">
    <text evidence="5">The sequence shown here is derived from an EMBL/GenBank/DDBJ whole genome shotgun (WGS) entry which is preliminary data.</text>
</comment>
<evidence type="ECO:0000259" key="4">
    <source>
        <dbReference type="PROSITE" id="PS50102"/>
    </source>
</evidence>
<dbReference type="PROSITE" id="PS00636">
    <property type="entry name" value="DNAJ_1"/>
    <property type="match status" value="1"/>
</dbReference>
<keyword evidence="1" id="KW-0694">RNA-binding</keyword>
<dbReference type="EMBL" id="PDCK01000044">
    <property type="protein sequence ID" value="PRQ25012.1"/>
    <property type="molecule type" value="Genomic_DNA"/>
</dbReference>
<dbReference type="GO" id="GO:0003723">
    <property type="term" value="F:RNA binding"/>
    <property type="evidence" value="ECO:0007669"/>
    <property type="project" value="UniProtKB-UniRule"/>
</dbReference>
<dbReference type="SUPFAM" id="SSF46565">
    <property type="entry name" value="Chaperone J-domain"/>
    <property type="match status" value="1"/>
</dbReference>
<sequence>MDMNEDHYEVLGLPSGEEGAKLTEKEITKAYRVKALVLHPDKRPDDPDASVNFQRLKSSYEILKDEKARKLFDELLKVKRQQKRRHLERDAKRQRMVSDLEARERAAFAPDPAAKDREEEERISRKLAEEVARIRAMHANKGTPTASVPKKDNGRVGKESVGGAEQGVDKERVLKVTWEKVGEDYTAERLRNLFSAFGEVEDVLIKSKKKGSALVVMATKDAAVASTRTMTGDLSNPLLVKPLQPVAAPLAPAAQKSDAPDRLNNLVGTGYQSFEDAVLKKLAQAAQKQK</sequence>
<evidence type="ECO:0000259" key="3">
    <source>
        <dbReference type="PROSITE" id="PS50076"/>
    </source>
</evidence>
<dbReference type="AlphaFoldDB" id="A0A2P6PSW7"/>
<evidence type="ECO:0000256" key="1">
    <source>
        <dbReference type="PROSITE-ProRule" id="PRU00176"/>
    </source>
</evidence>
<dbReference type="SMART" id="SM00271">
    <property type="entry name" value="DnaJ"/>
    <property type="match status" value="1"/>
</dbReference>
<feature type="compositionally biased region" description="Basic and acidic residues" evidence="2">
    <location>
        <begin position="149"/>
        <end position="158"/>
    </location>
</feature>
<feature type="region of interest" description="Disordered" evidence="2">
    <location>
        <begin position="137"/>
        <end position="165"/>
    </location>
</feature>
<evidence type="ECO:0000313" key="6">
    <source>
        <dbReference type="Proteomes" id="UP000238479"/>
    </source>
</evidence>
<dbReference type="OMA" id="NPLHFQW"/>
<evidence type="ECO:0000256" key="2">
    <source>
        <dbReference type="SAM" id="MobiDB-lite"/>
    </source>
</evidence>
<dbReference type="PANTHER" id="PTHR45098:SF1">
    <property type="entry name" value="DNAJ DOMAIN CONTAINING PROTEIN, EXPRESSED"/>
    <property type="match status" value="1"/>
</dbReference>
<dbReference type="Gramene" id="PRQ25012">
    <property type="protein sequence ID" value="PRQ25012"/>
    <property type="gene ID" value="RchiOBHm_Chr6g0278841"/>
</dbReference>
<dbReference type="STRING" id="74649.A0A2P6PSW7"/>
<dbReference type="Pfam" id="PF00076">
    <property type="entry name" value="RRM_1"/>
    <property type="match status" value="1"/>
</dbReference>
<dbReference type="Proteomes" id="UP000238479">
    <property type="component" value="Chromosome 6"/>
</dbReference>
<dbReference type="PANTHER" id="PTHR45098">
    <property type="entry name" value="DNAJ DOMAIN CONTAINING PROTEIN, EXPRESSED"/>
    <property type="match status" value="1"/>
</dbReference>
<dbReference type="InterPro" id="IPR012677">
    <property type="entry name" value="Nucleotide-bd_a/b_plait_sf"/>
</dbReference>
<feature type="domain" description="J" evidence="3">
    <location>
        <begin position="6"/>
        <end position="76"/>
    </location>
</feature>
<dbReference type="Gene3D" id="1.10.287.110">
    <property type="entry name" value="DnaJ domain"/>
    <property type="match status" value="1"/>
</dbReference>
<dbReference type="Pfam" id="PF00226">
    <property type="entry name" value="DnaJ"/>
    <property type="match status" value="1"/>
</dbReference>
<dbReference type="OrthoDB" id="1186777at2759"/>
<dbReference type="InterPro" id="IPR035979">
    <property type="entry name" value="RBD_domain_sf"/>
</dbReference>
<accession>A0A2P6PSW7</accession>